<name>A0A975K6R4_9SPHN</name>
<dbReference type="Proteomes" id="UP000681425">
    <property type="component" value="Chromosome"/>
</dbReference>
<protein>
    <submittedName>
        <fullName evidence="1">Uncharacterized protein</fullName>
    </submittedName>
</protein>
<proteinExistence type="predicted"/>
<organism evidence="1 2">
    <name type="scientific">Sphingobium phenoxybenzoativorans</name>
    <dbReference type="NCBI Taxonomy" id="1592790"/>
    <lineage>
        <taxon>Bacteria</taxon>
        <taxon>Pseudomonadati</taxon>
        <taxon>Pseudomonadota</taxon>
        <taxon>Alphaproteobacteria</taxon>
        <taxon>Sphingomonadales</taxon>
        <taxon>Sphingomonadaceae</taxon>
        <taxon>Sphingobium</taxon>
    </lineage>
</organism>
<dbReference type="RefSeq" id="WP_212609335.1">
    <property type="nucleotide sequence ID" value="NZ_CP073910.1"/>
</dbReference>
<dbReference type="AlphaFoldDB" id="A0A975K6R4"/>
<dbReference type="KEGG" id="spph:KFK14_23355"/>
<keyword evidence="2" id="KW-1185">Reference proteome</keyword>
<dbReference type="EMBL" id="CP073910">
    <property type="protein sequence ID" value="QUT05835.1"/>
    <property type="molecule type" value="Genomic_DNA"/>
</dbReference>
<accession>A0A975K6R4</accession>
<evidence type="ECO:0000313" key="1">
    <source>
        <dbReference type="EMBL" id="QUT05835.1"/>
    </source>
</evidence>
<reference evidence="1" key="1">
    <citation type="submission" date="2021-04" db="EMBL/GenBank/DDBJ databases">
        <title>Isolation of p-tert-butylphenol degrading bacteria Sphingobium phenoxybenzoativorans Tas13 from active sludge.</title>
        <authorList>
            <person name="Li Y."/>
        </authorList>
    </citation>
    <scope>NUCLEOTIDE SEQUENCE</scope>
    <source>
        <strain evidence="1">Tas13</strain>
    </source>
</reference>
<evidence type="ECO:0000313" key="2">
    <source>
        <dbReference type="Proteomes" id="UP000681425"/>
    </source>
</evidence>
<sequence>MSAPTLDLLHDAFVALREALDGDDIAKVDRATARVQDAVTKVRAVGAWHDEPGVRTRLASIAPLMEAARIRTSVLADQTRQQIAMLAERGATAAPLTYKR</sequence>
<gene>
    <name evidence="1" type="ORF">KFK14_23355</name>
</gene>